<feature type="compositionally biased region" description="Basic and acidic residues" evidence="2">
    <location>
        <begin position="572"/>
        <end position="586"/>
    </location>
</feature>
<dbReference type="GO" id="GO:0000978">
    <property type="term" value="F:RNA polymerase II cis-regulatory region sequence-specific DNA binding"/>
    <property type="evidence" value="ECO:0007669"/>
    <property type="project" value="TreeGrafter"/>
</dbReference>
<dbReference type="PROSITE" id="PS50157">
    <property type="entry name" value="ZINC_FINGER_C2H2_2"/>
    <property type="match status" value="16"/>
</dbReference>
<feature type="domain" description="C2H2-type" evidence="3">
    <location>
        <begin position="67"/>
        <end position="94"/>
    </location>
</feature>
<feature type="region of interest" description="Disordered" evidence="2">
    <location>
        <begin position="117"/>
        <end position="162"/>
    </location>
</feature>
<feature type="domain" description="C2H2-type" evidence="3">
    <location>
        <begin position="165"/>
        <end position="193"/>
    </location>
</feature>
<feature type="domain" description="C2H2-type" evidence="3">
    <location>
        <begin position="258"/>
        <end position="286"/>
    </location>
</feature>
<feature type="domain" description="C2H2-type" evidence="3">
    <location>
        <begin position="708"/>
        <end position="732"/>
    </location>
</feature>
<feature type="domain" description="C2H2-type" evidence="3">
    <location>
        <begin position="1576"/>
        <end position="1604"/>
    </location>
</feature>
<protein>
    <recommendedName>
        <fullName evidence="3">C2H2-type domain-containing protein</fullName>
    </recommendedName>
</protein>
<keyword evidence="1" id="KW-0479">Metal-binding</keyword>
<dbReference type="GO" id="GO:0008270">
    <property type="term" value="F:zinc ion binding"/>
    <property type="evidence" value="ECO:0007669"/>
    <property type="project" value="UniProtKB-KW"/>
</dbReference>
<sequence>SACFHVSFVEPRSESTEEEGKPEEVRYVCPICEDVLSSQHLFTVHIRSHNAAESSSGGGSPGGSKAFSCRICGKALSSSSSLDRHMLVHSGERPFKCKLCGVAFTTNGNMHRHMRTHATATSKEAEEVSDGGSSDSGGSKRGKTPGRKRQVEGVKGRRKGKEGGWRCLTCDLSFTNHRDLRLHAYMTHRELEAEEEDDEEEVEEEERGRKRSRRAEGTPTLGFRDLTFVDFSTSKFPLIAKAACEKSVHRASSEFHRFHCGRCDRAFPCGSALHIHADSLHGSNSPAAPSADPKEDFFAVLNLQNKTRCCSSPPQALKMLRQNSPSLSHLPPAERKRREEEFDNAFYFNATKEARLAEENGEEALEAPKDLADISSIISAVAGNASGLMRSVEDEEGSEEEEEEQEEEDATFAAELREMKSRGEFPCKLCPSVFPNLRALKGHGRYHVAEVGEEEGEEERHPCCLCGRRVAKHALARHLRSHNGERPFRCALCRYAFTTKANCERHLRNRHSKVSRDEVRRSVIYSPVGDDQCEGEMETKPHESQIPSKLSTLLSVISDPKHGLESLGKPIGRTEEKSKISDDEEDLRSKGRIDDFIISAVAGNASGLMRSVEDEEGSEEEEEEQEEEDATFAAELREMKSRGEFPCKLCPSVFPNLRALKGHGRYHVAEVGEEEGEEERHPCCLCGRRVAKHALARHLRSHNGERPFRCALCRYAFTTKANCERHLRNRHSKVSRDEVRRSVIYSPVGDDQCEGEMETKPHESQIPSKLSTLLSVISDPKHGLESLGKPIGRTEEKSKISDDEEDLRSKGRIDDFNKTVISEEVKNAIAQQLKSKLIADCRSAFSPSVRSDDAKVINAKEEARKGAKNSKEESNADDEDNSGELVIDEEKVEMETECSGDRGGNSITKEDESSGVDLASVSKLLDNASTQTFQQYFKSEEDDEADERRRVGEGHGGEEGYEAGADGEDEEEEEGWKSGDDSGGSKGASSGEEERAEREDSLERKLASVTVEAATAADTEDKGKRRSAYSSAPNRVSCPYCMRKFPWRSSLRRHILTHTGQKPYKCAHCPLLFTTKSNCDRHLLRKHGKGSGGSSSGAEDAVSVLNSSGSGAVSPGGAYAMRNVPERPYKCSVCPSSTFSTQNNLKKHLATKHQHLQVPNNGRCSTSPKGGSEKDEEKVEMETECSGDRGGNSITKEDESSGVDLASVSKLLDNASTQTFQQYFKSEEDDEADERRRVGEGHGGEEGYEAGADGEDEEEEEGWKSGDDSGGSKGASSGEEERAEREDSLERKLASVTVEAATAADTEDKGKRRSAYSSAPNRVSCPYCMRKFPWRSSLRRHILTHTGQKPYKCAHCPLLFTTKSNCDRHLLRKHGKGSGGSSSGAEDAVSVLNSSGSGAVSPGGAYAMRNVPERPYKCSVCPSSTFSTQNNLKKHLATKHQHLQVPNNGRCSTSPKGGSEKGGSISSASSPRCATEEKDMDDEEDEEGLVGAEDEEGLLEEEDEGEEGSGVEGEKVVKKKKNGSEEINEVQRREQVNGEEHGKSKDHQNIHNHQVVPHQHLHHQHHHHHPGSDLPFKCHLCERSYAERNDALNHIRDSHTSEYELLVAKGALDSAAAVTSEDPHNNNNHGSVYHNNNNISGLDQGGEENLEQLRGKFPDYANRKVVCAFCMRRFWSAEDLRRHMRTHTGERPFSCDICARRFTLKHSMLRHRKKHSSSERALGGNPMVAATSEASGDEDASTNKHREAPNTNWPKEEEDKDTKKRKLCPQEIGLKPSIRGGAAALGGDLIGNLLGIQDGSIIDKMLLSKSANDAAKLLGVESHD</sequence>
<accession>A0A8K0P2J1</accession>
<feature type="compositionally biased region" description="Acidic residues" evidence="2">
    <location>
        <begin position="192"/>
        <end position="205"/>
    </location>
</feature>
<feature type="region of interest" description="Disordered" evidence="2">
    <location>
        <begin position="607"/>
        <end position="630"/>
    </location>
</feature>
<dbReference type="FunFam" id="3.30.160.60:FF:000682">
    <property type="entry name" value="ras-responsive element-binding protein 1 isoform X1"/>
    <property type="match status" value="1"/>
</dbReference>
<feature type="domain" description="C2H2-type" evidence="3">
    <location>
        <begin position="1323"/>
        <end position="1350"/>
    </location>
</feature>
<feature type="domain" description="C2H2-type" evidence="3">
    <location>
        <begin position="425"/>
        <end position="452"/>
    </location>
</feature>
<keyword evidence="1" id="KW-0863">Zinc-finger</keyword>
<dbReference type="GO" id="GO:0001228">
    <property type="term" value="F:DNA-binding transcription activator activity, RNA polymerase II-specific"/>
    <property type="evidence" value="ECO:0007669"/>
    <property type="project" value="TreeGrafter"/>
</dbReference>
<dbReference type="PANTHER" id="PTHR46451:SF1">
    <property type="entry name" value="RAS-RESPONSIVE ELEMENT-BINDING PROTEIN 1"/>
    <property type="match status" value="1"/>
</dbReference>
<feature type="compositionally biased region" description="Acidic residues" evidence="2">
    <location>
        <begin position="393"/>
        <end position="410"/>
    </location>
</feature>
<feature type="non-terminal residue" evidence="4">
    <location>
        <position position="1824"/>
    </location>
</feature>
<feature type="compositionally biased region" description="Basic and acidic residues" evidence="2">
    <location>
        <begin position="992"/>
        <end position="1006"/>
    </location>
</feature>
<dbReference type="FunFam" id="3.30.160.60:FF:001788">
    <property type="entry name" value="ras-responsive element-binding protein 1"/>
    <property type="match status" value="1"/>
</dbReference>
<feature type="compositionally biased region" description="Acidic residues" evidence="2">
    <location>
        <begin position="959"/>
        <end position="974"/>
    </location>
</feature>
<evidence type="ECO:0000313" key="4">
    <source>
        <dbReference type="EMBL" id="KAG8231216.1"/>
    </source>
</evidence>
<comment type="caution">
    <text evidence="4">The sequence shown here is derived from an EMBL/GenBank/DDBJ whole genome shotgun (WGS) entry which is preliminary data.</text>
</comment>
<feature type="domain" description="C2H2-type" evidence="3">
    <location>
        <begin position="27"/>
        <end position="54"/>
    </location>
</feature>
<dbReference type="OrthoDB" id="6077919at2759"/>
<dbReference type="Pfam" id="PF00096">
    <property type="entry name" value="zf-C2H2"/>
    <property type="match status" value="2"/>
</dbReference>
<feature type="compositionally biased region" description="Acidic residues" evidence="2">
    <location>
        <begin position="1246"/>
        <end position="1261"/>
    </location>
</feature>
<feature type="region of interest" description="Disordered" evidence="2">
    <location>
        <begin position="849"/>
        <end position="914"/>
    </location>
</feature>
<feature type="domain" description="C2H2-type" evidence="3">
    <location>
        <begin position="488"/>
        <end position="512"/>
    </location>
</feature>
<reference evidence="4" key="1">
    <citation type="submission" date="2013-04" db="EMBL/GenBank/DDBJ databases">
        <authorList>
            <person name="Qu J."/>
            <person name="Murali S.C."/>
            <person name="Bandaranaike D."/>
            <person name="Bellair M."/>
            <person name="Blankenburg K."/>
            <person name="Chao H."/>
            <person name="Dinh H."/>
            <person name="Doddapaneni H."/>
            <person name="Downs B."/>
            <person name="Dugan-Rocha S."/>
            <person name="Elkadiri S."/>
            <person name="Gnanaolivu R.D."/>
            <person name="Hernandez B."/>
            <person name="Javaid M."/>
            <person name="Jayaseelan J.C."/>
            <person name="Lee S."/>
            <person name="Li M."/>
            <person name="Ming W."/>
            <person name="Munidasa M."/>
            <person name="Muniz J."/>
            <person name="Nguyen L."/>
            <person name="Ongeri F."/>
            <person name="Osuji N."/>
            <person name="Pu L.-L."/>
            <person name="Puazo M."/>
            <person name="Qu C."/>
            <person name="Quiroz J."/>
            <person name="Raj R."/>
            <person name="Weissenberger G."/>
            <person name="Xin Y."/>
            <person name="Zou X."/>
            <person name="Han Y."/>
            <person name="Richards S."/>
            <person name="Worley K."/>
            <person name="Muzny D."/>
            <person name="Gibbs R."/>
        </authorList>
    </citation>
    <scope>NUCLEOTIDE SEQUENCE</scope>
    <source>
        <strain evidence="4">Sampled in the wild</strain>
    </source>
</reference>
<evidence type="ECO:0000259" key="3">
    <source>
        <dbReference type="PROSITE" id="PS50157"/>
    </source>
</evidence>
<feature type="compositionally biased region" description="Basic and acidic residues" evidence="2">
    <location>
        <begin position="946"/>
        <end position="958"/>
    </location>
</feature>
<feature type="compositionally biased region" description="Acidic residues" evidence="2">
    <location>
        <begin position="875"/>
        <end position="898"/>
    </location>
</feature>
<dbReference type="FunFam" id="3.30.160.60:FF:002512">
    <property type="entry name" value="Pebbled, isoform A"/>
    <property type="match status" value="1"/>
</dbReference>
<feature type="compositionally biased region" description="Basic and acidic residues" evidence="2">
    <location>
        <begin position="1279"/>
        <end position="1293"/>
    </location>
</feature>
<dbReference type="InterPro" id="IPR013087">
    <property type="entry name" value="Znf_C2H2_type"/>
</dbReference>
<feature type="compositionally biased region" description="Basic and acidic residues" evidence="2">
    <location>
        <begin position="1741"/>
        <end position="1762"/>
    </location>
</feature>
<feature type="compositionally biased region" description="Polar residues" evidence="2">
    <location>
        <begin position="1157"/>
        <end position="1169"/>
    </location>
</feature>
<name>A0A8K0P2J1_LADFU</name>
<proteinExistence type="predicted"/>
<feature type="compositionally biased region" description="Basic and acidic residues" evidence="2">
    <location>
        <begin position="792"/>
        <end position="807"/>
    </location>
</feature>
<dbReference type="InterPro" id="IPR052795">
    <property type="entry name" value="RREB1"/>
</dbReference>
<dbReference type="EMBL" id="KZ308543">
    <property type="protein sequence ID" value="KAG8231216.1"/>
    <property type="molecule type" value="Genomic_DNA"/>
</dbReference>
<organism evidence="4 5">
    <name type="scientific">Ladona fulva</name>
    <name type="common">Scarce chaser dragonfly</name>
    <name type="synonym">Libellula fulva</name>
    <dbReference type="NCBI Taxonomy" id="123851"/>
    <lineage>
        <taxon>Eukaryota</taxon>
        <taxon>Metazoa</taxon>
        <taxon>Ecdysozoa</taxon>
        <taxon>Arthropoda</taxon>
        <taxon>Hexapoda</taxon>
        <taxon>Insecta</taxon>
        <taxon>Pterygota</taxon>
        <taxon>Palaeoptera</taxon>
        <taxon>Odonata</taxon>
        <taxon>Epiprocta</taxon>
        <taxon>Anisoptera</taxon>
        <taxon>Libelluloidea</taxon>
        <taxon>Libellulidae</taxon>
        <taxon>Ladona</taxon>
    </lineage>
</organism>
<feature type="compositionally biased region" description="Low complexity" evidence="2">
    <location>
        <begin position="1452"/>
        <end position="1470"/>
    </location>
</feature>
<feature type="region of interest" description="Disordered" evidence="2">
    <location>
        <begin position="1224"/>
        <end position="1319"/>
    </location>
</feature>
<dbReference type="Gene3D" id="3.30.160.60">
    <property type="entry name" value="Classic Zinc Finger"/>
    <property type="match status" value="14"/>
</dbReference>
<feature type="compositionally biased region" description="Basic and acidic residues" evidence="2">
    <location>
        <begin position="850"/>
        <end position="874"/>
    </location>
</feature>
<feature type="compositionally biased region" description="Basic and acidic residues" evidence="2">
    <location>
        <begin position="1233"/>
        <end position="1245"/>
    </location>
</feature>
<feature type="compositionally biased region" description="Basic and acidic residues" evidence="2">
    <location>
        <begin position="1171"/>
        <end position="1181"/>
    </location>
</feature>
<dbReference type="InterPro" id="IPR036236">
    <property type="entry name" value="Znf_C2H2_sf"/>
</dbReference>
<feature type="domain" description="C2H2-type" evidence="3">
    <location>
        <begin position="1665"/>
        <end position="1692"/>
    </location>
</feature>
<feature type="region of interest" description="Disordered" evidence="2">
    <location>
        <begin position="388"/>
        <end position="410"/>
    </location>
</feature>
<feature type="domain" description="C2H2-type" evidence="3">
    <location>
        <begin position="1036"/>
        <end position="1063"/>
    </location>
</feature>
<feature type="region of interest" description="Disordered" evidence="2">
    <location>
        <begin position="1152"/>
        <end position="1201"/>
    </location>
</feature>
<keyword evidence="5" id="KW-1185">Reference proteome</keyword>
<feature type="region of interest" description="Disordered" evidence="2">
    <location>
        <begin position="1439"/>
        <end position="1546"/>
    </location>
</feature>
<feature type="domain" description="C2H2-type" evidence="3">
    <location>
        <begin position="1693"/>
        <end position="1720"/>
    </location>
</feature>
<feature type="region of interest" description="Disordered" evidence="2">
    <location>
        <begin position="564"/>
        <end position="586"/>
    </location>
</feature>
<dbReference type="SMART" id="SM00355">
    <property type="entry name" value="ZnF_C2H2"/>
    <property type="match status" value="20"/>
</dbReference>
<dbReference type="PANTHER" id="PTHR46451">
    <property type="entry name" value="RAS-RESPONSIVE ELEMENT-BINDING PROTEIN 1"/>
    <property type="match status" value="1"/>
</dbReference>
<feature type="domain" description="C2H2-type" evidence="3">
    <location>
        <begin position="461"/>
        <end position="487"/>
    </location>
</feature>
<dbReference type="Proteomes" id="UP000792457">
    <property type="component" value="Unassembled WGS sequence"/>
</dbReference>
<reference evidence="4" key="2">
    <citation type="submission" date="2017-10" db="EMBL/GenBank/DDBJ databases">
        <title>Ladona fulva Genome sequencing and assembly.</title>
        <authorList>
            <person name="Murali S."/>
            <person name="Richards S."/>
            <person name="Bandaranaike D."/>
            <person name="Bellair M."/>
            <person name="Blankenburg K."/>
            <person name="Chao H."/>
            <person name="Dinh H."/>
            <person name="Doddapaneni H."/>
            <person name="Dugan-Rocha S."/>
            <person name="Elkadiri S."/>
            <person name="Gnanaolivu R."/>
            <person name="Hernandez B."/>
            <person name="Skinner E."/>
            <person name="Javaid M."/>
            <person name="Lee S."/>
            <person name="Li M."/>
            <person name="Ming W."/>
            <person name="Munidasa M."/>
            <person name="Muniz J."/>
            <person name="Nguyen L."/>
            <person name="Hughes D."/>
            <person name="Osuji N."/>
            <person name="Pu L.-L."/>
            <person name="Puazo M."/>
            <person name="Qu C."/>
            <person name="Quiroz J."/>
            <person name="Raj R."/>
            <person name="Weissenberger G."/>
            <person name="Xin Y."/>
            <person name="Zou X."/>
            <person name="Han Y."/>
            <person name="Worley K."/>
            <person name="Muzny D."/>
            <person name="Gibbs R."/>
        </authorList>
    </citation>
    <scope>NUCLEOTIDE SEQUENCE</scope>
    <source>
        <strain evidence="4">Sampled in the wild</strain>
    </source>
</reference>
<feature type="region of interest" description="Disordered" evidence="2">
    <location>
        <begin position="937"/>
        <end position="1032"/>
    </location>
</feature>
<feature type="compositionally biased region" description="Basic and acidic residues" evidence="2">
    <location>
        <begin position="1529"/>
        <end position="1546"/>
    </location>
</feature>
<feature type="compositionally biased region" description="Acidic residues" evidence="2">
    <location>
        <begin position="1478"/>
        <end position="1509"/>
    </location>
</feature>
<dbReference type="SUPFAM" id="SSF57667">
    <property type="entry name" value="beta-beta-alpha zinc fingers"/>
    <property type="match status" value="6"/>
</dbReference>
<feature type="domain" description="C2H2-type" evidence="3">
    <location>
        <begin position="95"/>
        <end position="122"/>
    </location>
</feature>
<dbReference type="FunFam" id="3.30.160.60:FF:000813">
    <property type="entry name" value="ras-responsive element-binding protein 1 isoform X1"/>
    <property type="match status" value="1"/>
</dbReference>
<gene>
    <name evidence="4" type="ORF">J437_LFUL010913</name>
</gene>
<evidence type="ECO:0000256" key="1">
    <source>
        <dbReference type="PROSITE-ProRule" id="PRU00042"/>
    </source>
</evidence>
<feature type="region of interest" description="Disordered" evidence="2">
    <location>
        <begin position="784"/>
        <end position="807"/>
    </location>
</feature>
<dbReference type="PROSITE" id="PS00028">
    <property type="entry name" value="ZINC_FINGER_C2H2_1"/>
    <property type="match status" value="16"/>
</dbReference>
<feature type="region of interest" description="Disordered" evidence="2">
    <location>
        <begin position="1709"/>
        <end position="1765"/>
    </location>
</feature>
<evidence type="ECO:0000256" key="2">
    <source>
        <dbReference type="SAM" id="MobiDB-lite"/>
    </source>
</evidence>
<dbReference type="GO" id="GO:0005634">
    <property type="term" value="C:nucleus"/>
    <property type="evidence" value="ECO:0007669"/>
    <property type="project" value="TreeGrafter"/>
</dbReference>
<keyword evidence="1" id="KW-0862">Zinc</keyword>
<evidence type="ECO:0000313" key="5">
    <source>
        <dbReference type="Proteomes" id="UP000792457"/>
    </source>
</evidence>
<dbReference type="FunFam" id="3.30.160.60:FF:002095">
    <property type="entry name" value="ras-responsive element-binding protein 1"/>
    <property type="match status" value="2"/>
</dbReference>
<feature type="compositionally biased region" description="Acidic residues" evidence="2">
    <location>
        <begin position="613"/>
        <end position="630"/>
    </location>
</feature>
<feature type="domain" description="C2H2-type" evidence="3">
    <location>
        <begin position="645"/>
        <end position="672"/>
    </location>
</feature>
<feature type="region of interest" description="Disordered" evidence="2">
    <location>
        <begin position="191"/>
        <end position="215"/>
    </location>
</feature>
<feature type="domain" description="C2H2-type" evidence="3">
    <location>
        <begin position="681"/>
        <end position="707"/>
    </location>
</feature>